<organism evidence="3 4">
    <name type="scientific">Brevundimonas naejangsanensis</name>
    <dbReference type="NCBI Taxonomy" id="588932"/>
    <lineage>
        <taxon>Bacteria</taxon>
        <taxon>Pseudomonadati</taxon>
        <taxon>Pseudomonadota</taxon>
        <taxon>Alphaproteobacteria</taxon>
        <taxon>Caulobacterales</taxon>
        <taxon>Caulobacteraceae</taxon>
        <taxon>Brevundimonas</taxon>
    </lineage>
</organism>
<dbReference type="SFLD" id="SFLDG01150">
    <property type="entry name" value="Main.1:_Beta-like"/>
    <property type="match status" value="1"/>
</dbReference>
<keyword evidence="4" id="KW-1185">Reference proteome</keyword>
<name>A0A172Y5B9_9CAUL</name>
<dbReference type="SUPFAM" id="SSF52833">
    <property type="entry name" value="Thioredoxin-like"/>
    <property type="match status" value="1"/>
</dbReference>
<dbReference type="PROSITE" id="PS50405">
    <property type="entry name" value="GST_CTER"/>
    <property type="match status" value="1"/>
</dbReference>
<dbReference type="GO" id="GO:0016740">
    <property type="term" value="F:transferase activity"/>
    <property type="evidence" value="ECO:0007669"/>
    <property type="project" value="UniProtKB-KW"/>
</dbReference>
<dbReference type="RefSeq" id="WP_025976787.1">
    <property type="nucleotide sequence ID" value="NZ_CP015614.1"/>
</dbReference>
<dbReference type="AlphaFoldDB" id="A0A172Y5B9"/>
<evidence type="ECO:0000259" key="2">
    <source>
        <dbReference type="PROSITE" id="PS50405"/>
    </source>
</evidence>
<gene>
    <name evidence="3" type="ORF">DA69_06380</name>
</gene>
<dbReference type="SFLD" id="SFLDS00019">
    <property type="entry name" value="Glutathione_Transferase_(cytos"/>
    <property type="match status" value="1"/>
</dbReference>
<dbReference type="Pfam" id="PF02798">
    <property type="entry name" value="GST_N"/>
    <property type="match status" value="1"/>
</dbReference>
<dbReference type="Pfam" id="PF13410">
    <property type="entry name" value="GST_C_2"/>
    <property type="match status" value="1"/>
</dbReference>
<dbReference type="eggNOG" id="COG0625">
    <property type="taxonomic scope" value="Bacteria"/>
</dbReference>
<sequence>MLKLYYSPGACAVASHIGLEEAGADYEIEKIDLRAGQQRTPEYLAINPAGVTPALKTSEGVITQNAAILAYVAQTHPQAGLADLDDPFAFARLQAVNGWLASSLHPAIGKALFSKPPLEGEAKEEAVKVALEKYDLAENHLLTGPWVLGEDYSMADGYLMVFTRWARQAGLLDKTRFPKLNDHLDRVQTRPAVQRVLEAEGIQAV</sequence>
<dbReference type="InterPro" id="IPR036282">
    <property type="entry name" value="Glutathione-S-Trfase_C_sf"/>
</dbReference>
<accession>A0A172Y5B9</accession>
<dbReference type="PANTHER" id="PTHR44051:SF8">
    <property type="entry name" value="GLUTATHIONE S-TRANSFERASE GSTA"/>
    <property type="match status" value="1"/>
</dbReference>
<dbReference type="SUPFAM" id="SSF47616">
    <property type="entry name" value="GST C-terminal domain-like"/>
    <property type="match status" value="1"/>
</dbReference>
<dbReference type="Gene3D" id="1.20.1050.10">
    <property type="match status" value="1"/>
</dbReference>
<dbReference type="EMBL" id="CP015614">
    <property type="protein sequence ID" value="ANF54398.1"/>
    <property type="molecule type" value="Genomic_DNA"/>
</dbReference>
<dbReference type="CDD" id="cd03057">
    <property type="entry name" value="GST_N_Beta"/>
    <property type="match status" value="1"/>
</dbReference>
<proteinExistence type="predicted"/>
<dbReference type="Gene3D" id="3.40.30.10">
    <property type="entry name" value="Glutaredoxin"/>
    <property type="match status" value="1"/>
</dbReference>
<dbReference type="InterPro" id="IPR004045">
    <property type="entry name" value="Glutathione_S-Trfase_N"/>
</dbReference>
<dbReference type="Proteomes" id="UP000077603">
    <property type="component" value="Chromosome"/>
</dbReference>
<evidence type="ECO:0000313" key="4">
    <source>
        <dbReference type="Proteomes" id="UP000077603"/>
    </source>
</evidence>
<dbReference type="InterPro" id="IPR036249">
    <property type="entry name" value="Thioredoxin-like_sf"/>
</dbReference>
<dbReference type="OrthoDB" id="7583243at2"/>
<feature type="domain" description="GST C-terminal" evidence="2">
    <location>
        <begin position="86"/>
        <end position="205"/>
    </location>
</feature>
<dbReference type="PROSITE" id="PS50404">
    <property type="entry name" value="GST_NTER"/>
    <property type="match status" value="1"/>
</dbReference>
<evidence type="ECO:0000313" key="3">
    <source>
        <dbReference type="EMBL" id="ANF54398.1"/>
    </source>
</evidence>
<dbReference type="InterPro" id="IPR010987">
    <property type="entry name" value="Glutathione-S-Trfase_C-like"/>
</dbReference>
<dbReference type="KEGG" id="bne:DA69_06380"/>
<feature type="domain" description="GST N-terminal" evidence="1">
    <location>
        <begin position="1"/>
        <end position="80"/>
    </location>
</feature>
<dbReference type="SFLD" id="SFLDG00358">
    <property type="entry name" value="Main_(cytGST)"/>
    <property type="match status" value="1"/>
</dbReference>
<dbReference type="STRING" id="588932.DA69_06380"/>
<reference evidence="3 4" key="1">
    <citation type="journal article" date="2014" name="Genome Announc.">
        <title>Genome Sequence of a Promising Hydrogen-Producing Facultative Anaerobic Bacterium, Brevundimonas naejangsanensis Strain B1.</title>
        <authorList>
            <person name="Su H."/>
            <person name="Zhang T."/>
            <person name="Bao M."/>
            <person name="Jiang Y."/>
            <person name="Wang Y."/>
            <person name="Tan T."/>
        </authorList>
    </citation>
    <scope>NUCLEOTIDE SEQUENCE [LARGE SCALE GENOMIC DNA]</scope>
    <source>
        <strain evidence="3 4">B1</strain>
    </source>
</reference>
<dbReference type="InterPro" id="IPR040079">
    <property type="entry name" value="Glutathione_S-Trfase"/>
</dbReference>
<protein>
    <submittedName>
        <fullName evidence="3">Glutathione S-transferase</fullName>
    </submittedName>
</protein>
<keyword evidence="3" id="KW-0808">Transferase</keyword>
<dbReference type="CDD" id="cd03188">
    <property type="entry name" value="GST_C_Beta"/>
    <property type="match status" value="1"/>
</dbReference>
<dbReference type="PANTHER" id="PTHR44051">
    <property type="entry name" value="GLUTATHIONE S-TRANSFERASE-RELATED"/>
    <property type="match status" value="1"/>
</dbReference>
<evidence type="ECO:0000259" key="1">
    <source>
        <dbReference type="PROSITE" id="PS50404"/>
    </source>
</evidence>